<name>A0ABV7AVL5_9GAMM</name>
<comment type="caution">
    <text evidence="2">The sequence shown here is derived from an EMBL/GenBank/DDBJ whole genome shotgun (WGS) entry which is preliminary data.</text>
</comment>
<dbReference type="RefSeq" id="WP_377815373.1">
    <property type="nucleotide sequence ID" value="NZ_JBHRSJ010000031.1"/>
</dbReference>
<sequence length="266" mass="29296">MHLSALYRYPLKSARGESLQRAQLDALGLAGDRRWMVVDAPRGRFLSQRQLPQMARLQARWQGSDLVLDAPGMSELTVAMPAVDAPLREVSVWDDSLSVPDAGEAAANWLSEWLGRPCRLVQVPEQRARQVDTEYAQPGDKVGFADGFPFLLIGQGSLDDLCARVGRPLEMERFRPNLVVTGSEPYAEDGWKRIRIGSVEFRVAKPCSRCAIPTLDPLTGERSPDHEPIATLKTYRKGEGGVFFGQNLIADGVGELAVGMPVEVLE</sequence>
<dbReference type="PANTHER" id="PTHR14237">
    <property type="entry name" value="MOLYBDOPTERIN COFACTOR SULFURASE MOSC"/>
    <property type="match status" value="1"/>
</dbReference>
<gene>
    <name evidence="2" type="ORF">ACFOJE_15480</name>
</gene>
<keyword evidence="3" id="KW-1185">Reference proteome</keyword>
<organism evidence="2 3">
    <name type="scientific">Azotobacter bryophylli</name>
    <dbReference type="NCBI Taxonomy" id="1986537"/>
    <lineage>
        <taxon>Bacteria</taxon>
        <taxon>Pseudomonadati</taxon>
        <taxon>Pseudomonadota</taxon>
        <taxon>Gammaproteobacteria</taxon>
        <taxon>Pseudomonadales</taxon>
        <taxon>Pseudomonadaceae</taxon>
        <taxon>Azotobacter</taxon>
    </lineage>
</organism>
<dbReference type="Proteomes" id="UP001595457">
    <property type="component" value="Unassembled WGS sequence"/>
</dbReference>
<evidence type="ECO:0000313" key="3">
    <source>
        <dbReference type="Proteomes" id="UP001595457"/>
    </source>
</evidence>
<protein>
    <submittedName>
        <fullName evidence="2">MOSC domain-containing protein</fullName>
    </submittedName>
</protein>
<dbReference type="PANTHER" id="PTHR14237:SF19">
    <property type="entry name" value="MITOCHONDRIAL AMIDOXIME REDUCING COMPONENT 1"/>
    <property type="match status" value="1"/>
</dbReference>
<feature type="domain" description="MOSC" evidence="1">
    <location>
        <begin position="118"/>
        <end position="265"/>
    </location>
</feature>
<dbReference type="SUPFAM" id="SSF141673">
    <property type="entry name" value="MOSC N-terminal domain-like"/>
    <property type="match status" value="1"/>
</dbReference>
<accession>A0ABV7AVL5</accession>
<evidence type="ECO:0000259" key="1">
    <source>
        <dbReference type="PROSITE" id="PS51340"/>
    </source>
</evidence>
<evidence type="ECO:0000313" key="2">
    <source>
        <dbReference type="EMBL" id="MFC2973604.1"/>
    </source>
</evidence>
<proteinExistence type="predicted"/>
<dbReference type="Pfam" id="PF03476">
    <property type="entry name" value="MOSC_N"/>
    <property type="match status" value="1"/>
</dbReference>
<dbReference type="InterPro" id="IPR005302">
    <property type="entry name" value="MoCF_Sase_C"/>
</dbReference>
<reference evidence="3" key="1">
    <citation type="journal article" date="2019" name="Int. J. Syst. Evol. Microbiol.">
        <title>The Global Catalogue of Microorganisms (GCM) 10K type strain sequencing project: providing services to taxonomists for standard genome sequencing and annotation.</title>
        <authorList>
            <consortium name="The Broad Institute Genomics Platform"/>
            <consortium name="The Broad Institute Genome Sequencing Center for Infectious Disease"/>
            <person name="Wu L."/>
            <person name="Ma J."/>
        </authorList>
    </citation>
    <scope>NUCLEOTIDE SEQUENCE [LARGE SCALE GENOMIC DNA]</scope>
    <source>
        <strain evidence="3">KCTC 62195</strain>
    </source>
</reference>
<dbReference type="SUPFAM" id="SSF50800">
    <property type="entry name" value="PK beta-barrel domain-like"/>
    <property type="match status" value="1"/>
</dbReference>
<dbReference type="InterPro" id="IPR011037">
    <property type="entry name" value="Pyrv_Knase-like_insert_dom_sf"/>
</dbReference>
<dbReference type="PROSITE" id="PS51340">
    <property type="entry name" value="MOSC"/>
    <property type="match status" value="1"/>
</dbReference>
<dbReference type="InterPro" id="IPR005303">
    <property type="entry name" value="MOCOS_middle"/>
</dbReference>
<dbReference type="EMBL" id="JBHRSJ010000031">
    <property type="protein sequence ID" value="MFC2973604.1"/>
    <property type="molecule type" value="Genomic_DNA"/>
</dbReference>
<dbReference type="Pfam" id="PF03473">
    <property type="entry name" value="MOSC"/>
    <property type="match status" value="1"/>
</dbReference>